<keyword evidence="3" id="KW-1185">Reference proteome</keyword>
<dbReference type="PATRIC" id="fig|937777.3.peg.3202"/>
<keyword evidence="1" id="KW-0472">Membrane</keyword>
<dbReference type="STRING" id="937777.Deipe_3188"/>
<dbReference type="EMBL" id="CP003382">
    <property type="protein sequence ID" value="AFZ68631.1"/>
    <property type="molecule type" value="Genomic_DNA"/>
</dbReference>
<dbReference type="Proteomes" id="UP000010467">
    <property type="component" value="Chromosome"/>
</dbReference>
<keyword evidence="1" id="KW-1133">Transmembrane helix</keyword>
<accession>L0A470</accession>
<proteinExistence type="predicted"/>
<evidence type="ECO:0000313" key="2">
    <source>
        <dbReference type="EMBL" id="AFZ68631.1"/>
    </source>
</evidence>
<name>L0A470_DEIPD</name>
<reference evidence="3" key="1">
    <citation type="submission" date="2012-03" db="EMBL/GenBank/DDBJ databases">
        <title>Complete sequence of chromosome of Deinococcus peraridilitoris DSM 19664.</title>
        <authorList>
            <person name="Lucas S."/>
            <person name="Copeland A."/>
            <person name="Lapidus A."/>
            <person name="Glavina del Rio T."/>
            <person name="Dalin E."/>
            <person name="Tice H."/>
            <person name="Bruce D."/>
            <person name="Goodwin L."/>
            <person name="Pitluck S."/>
            <person name="Peters L."/>
            <person name="Mikhailova N."/>
            <person name="Lu M."/>
            <person name="Kyrpides N."/>
            <person name="Mavromatis K."/>
            <person name="Ivanova N."/>
            <person name="Brettin T."/>
            <person name="Detter J.C."/>
            <person name="Han C."/>
            <person name="Larimer F."/>
            <person name="Land M."/>
            <person name="Hauser L."/>
            <person name="Markowitz V."/>
            <person name="Cheng J.-F."/>
            <person name="Hugenholtz P."/>
            <person name="Woyke T."/>
            <person name="Wu D."/>
            <person name="Pukall R."/>
            <person name="Steenblock K."/>
            <person name="Brambilla E."/>
            <person name="Klenk H.-P."/>
            <person name="Eisen J.A."/>
        </authorList>
    </citation>
    <scope>NUCLEOTIDE SEQUENCE [LARGE SCALE GENOMIC DNA]</scope>
    <source>
        <strain evidence="3">DSM 19664 / LMG 22246 / CIP 109416 / KR-200</strain>
    </source>
</reference>
<dbReference type="AlphaFoldDB" id="L0A470"/>
<feature type="transmembrane region" description="Helical" evidence="1">
    <location>
        <begin position="77"/>
        <end position="100"/>
    </location>
</feature>
<feature type="transmembrane region" description="Helical" evidence="1">
    <location>
        <begin position="255"/>
        <end position="276"/>
    </location>
</feature>
<dbReference type="eggNOG" id="COG4269">
    <property type="taxonomic scope" value="Bacteria"/>
</dbReference>
<dbReference type="HOGENOM" id="CLU_049287_0_0_0"/>
<feature type="transmembrane region" description="Helical" evidence="1">
    <location>
        <begin position="208"/>
        <end position="235"/>
    </location>
</feature>
<evidence type="ECO:0000256" key="1">
    <source>
        <dbReference type="SAM" id="Phobius"/>
    </source>
</evidence>
<dbReference type="InterPro" id="IPR010295">
    <property type="entry name" value="DUF898"/>
</dbReference>
<gene>
    <name evidence="2" type="ordered locus">Deipe_3188</name>
</gene>
<sequence length="379" mass="41604">MDTSPSIVPLGAPEATLPGTRYVPMRFSGSAGEYFRLWIVNVALTILTLGIYGAWAKVRTRRYFYGHTWLERHNFEYTASPVAILMGHLIVGLLFAVYLITSNFGANPDTGISLIGVSLLLLFFLLTPWLIYKSLRFTARNTIYRGLRFHFHGSVAEAYGKYLGWPLLVPFTLGLLHPYVVALQRQFMAENAAYGSARVRFEGRTGDVYIIFLIGVALGIGAYTVFGVLFAASLVPLFAAGLTDASDLLAKLGSSIGFAILAVLAYLILILGLTAVTQFIKASLMNYTLNNAEIPGRIRFQSKVNPWRLTWIQVTNTLAQFLTLGLATPWAAVRRARYILGCIAVLATGQLDDFTAEASVGENALGEVATDFFDIDLGF</sequence>
<dbReference type="RefSeq" id="WP_015236929.1">
    <property type="nucleotide sequence ID" value="NC_019793.1"/>
</dbReference>
<feature type="transmembrane region" description="Helical" evidence="1">
    <location>
        <begin position="112"/>
        <end position="132"/>
    </location>
</feature>
<protein>
    <submittedName>
        <fullName evidence="2">Putative membrane protein</fullName>
    </submittedName>
</protein>
<evidence type="ECO:0000313" key="3">
    <source>
        <dbReference type="Proteomes" id="UP000010467"/>
    </source>
</evidence>
<keyword evidence="1" id="KW-0812">Transmembrane</keyword>
<dbReference type="Pfam" id="PF05987">
    <property type="entry name" value="DUF898"/>
    <property type="match status" value="1"/>
</dbReference>
<organism evidence="2 3">
    <name type="scientific">Deinococcus peraridilitoris (strain DSM 19664 / LMG 22246 / CIP 109416 / KR-200)</name>
    <dbReference type="NCBI Taxonomy" id="937777"/>
    <lineage>
        <taxon>Bacteria</taxon>
        <taxon>Thermotogati</taxon>
        <taxon>Deinococcota</taxon>
        <taxon>Deinococci</taxon>
        <taxon>Deinococcales</taxon>
        <taxon>Deinococcaceae</taxon>
        <taxon>Deinococcus</taxon>
    </lineage>
</organism>
<feature type="transmembrane region" description="Helical" evidence="1">
    <location>
        <begin position="35"/>
        <end position="56"/>
    </location>
</feature>
<dbReference type="OrthoDB" id="9765721at2"/>
<dbReference type="KEGG" id="dpd:Deipe_3188"/>